<dbReference type="Proteomes" id="UP000694924">
    <property type="component" value="Unplaced"/>
</dbReference>
<protein>
    <submittedName>
        <fullName evidence="4">Uncharacterized protein LOC107063763 isoform X2</fullName>
    </submittedName>
</protein>
<keyword evidence="3" id="KW-1185">Reference proteome</keyword>
<evidence type="ECO:0000313" key="3">
    <source>
        <dbReference type="Proteomes" id="UP000694924"/>
    </source>
</evidence>
<name>A0ABM1HTP3_POLDO</name>
<accession>A0ABM1HTP3</accession>
<keyword evidence="1" id="KW-1133">Transmembrane helix</keyword>
<organism evidence="3 4">
    <name type="scientific">Polistes dominula</name>
    <name type="common">European paper wasp</name>
    <name type="synonym">Vespa dominula</name>
    <dbReference type="NCBI Taxonomy" id="743375"/>
    <lineage>
        <taxon>Eukaryota</taxon>
        <taxon>Metazoa</taxon>
        <taxon>Ecdysozoa</taxon>
        <taxon>Arthropoda</taxon>
        <taxon>Hexapoda</taxon>
        <taxon>Insecta</taxon>
        <taxon>Pterygota</taxon>
        <taxon>Neoptera</taxon>
        <taxon>Endopterygota</taxon>
        <taxon>Hymenoptera</taxon>
        <taxon>Apocrita</taxon>
        <taxon>Aculeata</taxon>
        <taxon>Vespoidea</taxon>
        <taxon>Vespidae</taxon>
        <taxon>Polistinae</taxon>
        <taxon>Polistini</taxon>
        <taxon>Polistes</taxon>
    </lineage>
</organism>
<sequence>MKKYKESAVLLVLFLINIAYCDICYNFLNREDPCVTLCEKTPLSFTNSKYIKSCCQRGCRFFNLVDLNYGLEPNGLNGTRDACEAYPGIRKELLPRWWDSNGFKLPQTYIKTVPMDGGTMDYETPSDYSGESEPTSSWIPGSDWFQCASRHAGMPSARFASAAAAAVALLAVCMYLYSVSSERTHDNIKEFLIDKSEASDKITLYIPDEEPLHKMPPPKYTDVNNELDVNLKV</sequence>
<dbReference type="RefSeq" id="XP_015171330.1">
    <property type="nucleotide sequence ID" value="XM_015315844.1"/>
</dbReference>
<feature type="chain" id="PRO_5046927578" evidence="2">
    <location>
        <begin position="22"/>
        <end position="233"/>
    </location>
</feature>
<evidence type="ECO:0000256" key="2">
    <source>
        <dbReference type="SAM" id="SignalP"/>
    </source>
</evidence>
<reference evidence="4" key="1">
    <citation type="submission" date="2025-08" db="UniProtKB">
        <authorList>
            <consortium name="RefSeq"/>
        </authorList>
    </citation>
    <scope>IDENTIFICATION</scope>
    <source>
        <tissue evidence="4">Whole body</tissue>
    </source>
</reference>
<keyword evidence="1" id="KW-0812">Transmembrane</keyword>
<evidence type="ECO:0000256" key="1">
    <source>
        <dbReference type="SAM" id="Phobius"/>
    </source>
</evidence>
<evidence type="ECO:0000313" key="4">
    <source>
        <dbReference type="RefSeq" id="XP_015171330.1"/>
    </source>
</evidence>
<proteinExistence type="predicted"/>
<feature type="transmembrane region" description="Helical" evidence="1">
    <location>
        <begin position="159"/>
        <end position="179"/>
    </location>
</feature>
<keyword evidence="1" id="KW-0472">Membrane</keyword>
<gene>
    <name evidence="4" type="primary">LOC107063763</name>
</gene>
<dbReference type="GeneID" id="107063763"/>
<feature type="signal peptide" evidence="2">
    <location>
        <begin position="1"/>
        <end position="21"/>
    </location>
</feature>
<keyword evidence="2" id="KW-0732">Signal</keyword>